<dbReference type="PANTHER" id="PTHR11010">
    <property type="entry name" value="PROTEASE S28 PRO-X CARBOXYPEPTIDASE-RELATED"/>
    <property type="match status" value="1"/>
</dbReference>
<dbReference type="Pfam" id="PF05576">
    <property type="entry name" value="Peptidase_S37"/>
    <property type="match status" value="1"/>
</dbReference>
<keyword evidence="1" id="KW-0645">Protease</keyword>
<sequence length="454" mass="52552">MKRYLIPFFLIFVLCAACDNASNNNEKAEKISLDEIIQKIPGLRVSDTLATLPGYEFCYEIYFTQPLDHQDPSKGTFEQRMYWSHKDANMPMVMETEGYNIRKNRLTPVNEILEANQLMVEHRYFGKSLPDSLDYDYLYIQQQIDDYHRIKELFSKVYNKEWISTGFSKGGENTLIYKSKYPNDIAVAVPEVAPIILSNEDERTTAFLDTVGTDQCRQKLIDFQRTCLENSDFFLPQIEQEAKEKGYKYTTVSPLGALEYAVLEFTFAFWQWGYGKCEDIPVDKSDLQAYYDYLKYISPVSYFKDRPHAFDRKSPPSSAIMHQREYGYYAFDRKNIQDLLVAAPNATNRTFAPKEVDIEYDPSYIAEVNEWLKDNGNDIIYIYGAADTWTGCAVNPTQNVNALKFMVPGGSHSTRIRDLNDAQKEEVIKYLEARIDGSISRDYIEKSKSLPKVK</sequence>
<feature type="chain" id="PRO_5041922798" description="PS-10 peptidase S37" evidence="4">
    <location>
        <begin position="22"/>
        <end position="454"/>
    </location>
</feature>
<dbReference type="RefSeq" id="WP_309940142.1">
    <property type="nucleotide sequence ID" value="NZ_AP025305.1"/>
</dbReference>
<dbReference type="PANTHER" id="PTHR11010:SF38">
    <property type="entry name" value="LYSOSOMAL PRO-X CARBOXYPEPTIDASE"/>
    <property type="match status" value="1"/>
</dbReference>
<dbReference type="InterPro" id="IPR029058">
    <property type="entry name" value="AB_hydrolase_fold"/>
</dbReference>
<comment type="caution">
    <text evidence="5">The sequence shown here is derived from an EMBL/GenBank/DDBJ whole genome shotgun (WGS) entry which is preliminary data.</text>
</comment>
<evidence type="ECO:0000313" key="6">
    <source>
        <dbReference type="Proteomes" id="UP001185092"/>
    </source>
</evidence>
<organism evidence="5 6">
    <name type="scientific">Aureibacter tunicatorum</name>
    <dbReference type="NCBI Taxonomy" id="866807"/>
    <lineage>
        <taxon>Bacteria</taxon>
        <taxon>Pseudomonadati</taxon>
        <taxon>Bacteroidota</taxon>
        <taxon>Cytophagia</taxon>
        <taxon>Cytophagales</taxon>
        <taxon>Persicobacteraceae</taxon>
        <taxon>Aureibacter</taxon>
    </lineage>
</organism>
<dbReference type="GO" id="GO:0006508">
    <property type="term" value="P:proteolysis"/>
    <property type="evidence" value="ECO:0007669"/>
    <property type="project" value="UniProtKB-KW"/>
</dbReference>
<keyword evidence="6" id="KW-1185">Reference proteome</keyword>
<dbReference type="EMBL" id="JAVDQD010000004">
    <property type="protein sequence ID" value="MDR6240246.1"/>
    <property type="molecule type" value="Genomic_DNA"/>
</dbReference>
<dbReference type="InterPro" id="IPR008761">
    <property type="entry name" value="Peptidase_S37"/>
</dbReference>
<evidence type="ECO:0000256" key="1">
    <source>
        <dbReference type="ARBA" id="ARBA00022670"/>
    </source>
</evidence>
<dbReference type="Gene3D" id="3.40.50.1820">
    <property type="entry name" value="alpha/beta hydrolase"/>
    <property type="match status" value="1"/>
</dbReference>
<evidence type="ECO:0000313" key="5">
    <source>
        <dbReference type="EMBL" id="MDR6240246.1"/>
    </source>
</evidence>
<keyword evidence="3" id="KW-0378">Hydrolase</keyword>
<evidence type="ECO:0000256" key="4">
    <source>
        <dbReference type="SAM" id="SignalP"/>
    </source>
</evidence>
<gene>
    <name evidence="5" type="ORF">HNQ88_003312</name>
</gene>
<name>A0AAE3XLR2_9BACT</name>
<dbReference type="SUPFAM" id="SSF53474">
    <property type="entry name" value="alpha/beta-Hydrolases"/>
    <property type="match status" value="1"/>
</dbReference>
<dbReference type="GO" id="GO:0008239">
    <property type="term" value="F:dipeptidyl-peptidase activity"/>
    <property type="evidence" value="ECO:0007669"/>
    <property type="project" value="TreeGrafter"/>
</dbReference>
<protein>
    <recommendedName>
        <fullName evidence="7">PS-10 peptidase S37</fullName>
    </recommendedName>
</protein>
<evidence type="ECO:0000256" key="3">
    <source>
        <dbReference type="ARBA" id="ARBA00022801"/>
    </source>
</evidence>
<reference evidence="5" key="1">
    <citation type="submission" date="2023-07" db="EMBL/GenBank/DDBJ databases">
        <title>Genomic Encyclopedia of Type Strains, Phase IV (KMG-IV): sequencing the most valuable type-strain genomes for metagenomic binning, comparative biology and taxonomic classification.</title>
        <authorList>
            <person name="Goeker M."/>
        </authorList>
    </citation>
    <scope>NUCLEOTIDE SEQUENCE</scope>
    <source>
        <strain evidence="5">DSM 26174</strain>
    </source>
</reference>
<evidence type="ECO:0008006" key="7">
    <source>
        <dbReference type="Google" id="ProtNLM"/>
    </source>
</evidence>
<proteinExistence type="predicted"/>
<feature type="signal peptide" evidence="4">
    <location>
        <begin position="1"/>
        <end position="21"/>
    </location>
</feature>
<evidence type="ECO:0000256" key="2">
    <source>
        <dbReference type="ARBA" id="ARBA00022729"/>
    </source>
</evidence>
<dbReference type="AlphaFoldDB" id="A0AAE3XLR2"/>
<keyword evidence="2 4" id="KW-0732">Signal</keyword>
<dbReference type="Proteomes" id="UP001185092">
    <property type="component" value="Unassembled WGS sequence"/>
</dbReference>
<accession>A0AAE3XLR2</accession>